<evidence type="ECO:0000313" key="2">
    <source>
        <dbReference type="Proteomes" id="UP000002255"/>
    </source>
</evidence>
<organism evidence="1 2">
    <name type="scientific">Xylanimonas cellulosilytica (strain DSM 15894 / JCM 12276 / CECT 5975 / KCTC 9989 / LMG 20990 / NBRC 107835 / XIL07)</name>
    <dbReference type="NCBI Taxonomy" id="446471"/>
    <lineage>
        <taxon>Bacteria</taxon>
        <taxon>Bacillati</taxon>
        <taxon>Actinomycetota</taxon>
        <taxon>Actinomycetes</taxon>
        <taxon>Micrococcales</taxon>
        <taxon>Promicromonosporaceae</taxon>
        <taxon>Xylanimonas</taxon>
    </lineage>
</organism>
<dbReference type="Proteomes" id="UP000002255">
    <property type="component" value="Chromosome"/>
</dbReference>
<dbReference type="STRING" id="446471.Xcel_2835"/>
<dbReference type="RefSeq" id="WP_012879591.1">
    <property type="nucleotide sequence ID" value="NC_013530.1"/>
</dbReference>
<dbReference type="HOGENOM" id="CLU_1562289_0_0_11"/>
<proteinExistence type="predicted"/>
<dbReference type="KEGG" id="xce:Xcel_2835"/>
<reference evidence="1 2" key="2">
    <citation type="journal article" date="2010" name="Stand. Genomic Sci.">
        <title>Complete genome sequence of Xylanimonas cellulosilytica type strain (XIL07).</title>
        <authorList>
            <person name="Foster B."/>
            <person name="Pukall R."/>
            <person name="Abt B."/>
            <person name="Nolan M."/>
            <person name="Glavina Del Rio T."/>
            <person name="Chen F."/>
            <person name="Lucas S."/>
            <person name="Tice H."/>
            <person name="Pitluck S."/>
            <person name="Cheng J.-F."/>
            <person name="Chertkov O."/>
            <person name="Brettin T."/>
            <person name="Han C."/>
            <person name="Detter J.C."/>
            <person name="Bruce D."/>
            <person name="Goodwin L."/>
            <person name="Ivanova N."/>
            <person name="Mavromatis K."/>
            <person name="Pati A."/>
            <person name="Mikhailova N."/>
            <person name="Chen A."/>
            <person name="Palaniappan K."/>
            <person name="Land M."/>
            <person name="Hauser L."/>
            <person name="Chang Y.-J."/>
            <person name="Jeffries C.D."/>
            <person name="Chain P."/>
            <person name="Rohde M."/>
            <person name="Goeker M."/>
            <person name="Bristow J."/>
            <person name="Eisen J.A."/>
            <person name="Markowitz V."/>
            <person name="Hugenholtz P."/>
            <person name="Kyrpides N.C."/>
            <person name="Klenk H.-P."/>
            <person name="Lapidus A."/>
        </authorList>
    </citation>
    <scope>NUCLEOTIDE SEQUENCE [LARGE SCALE GENOMIC DNA]</scope>
    <source>
        <strain evidence="2">DSM 15894 / CECT 5975 / LMG 20990 / XIL07</strain>
    </source>
</reference>
<dbReference type="AlphaFoldDB" id="D1BYH7"/>
<accession>D1BYH7</accession>
<reference evidence="2" key="1">
    <citation type="submission" date="2009-11" db="EMBL/GenBank/DDBJ databases">
        <title>The complete chromosome of Xylanimonas cellulosilytica DSM 15894.</title>
        <authorList>
            <consortium name="US DOE Joint Genome Institute (JGI-PGF)"/>
            <person name="Lucas S."/>
            <person name="Copeland A."/>
            <person name="Lapidus A."/>
            <person name="Glavina del Rio T."/>
            <person name="Dalin E."/>
            <person name="Tice H."/>
            <person name="Bruce D."/>
            <person name="Goodwin L."/>
            <person name="Pitluck S."/>
            <person name="Kyrpides N."/>
            <person name="Mavromatis K."/>
            <person name="Ivanova N."/>
            <person name="Mikhailova N."/>
            <person name="Foster B."/>
            <person name="Clum A."/>
            <person name="Brettin T."/>
            <person name="Detter J.C."/>
            <person name="Han C."/>
            <person name="Larimer F."/>
            <person name="Land M."/>
            <person name="Hauser L."/>
            <person name="Markowitz V."/>
            <person name="Cheng J.F."/>
            <person name="Hugenholtz P."/>
            <person name="Woyke T."/>
            <person name="Wu D."/>
            <person name="Gehrich-Schroeter G."/>
            <person name="Schneider S."/>
            <person name="Pukall S.R."/>
            <person name="Klenk H.P."/>
            <person name="Eisen J.A."/>
        </authorList>
    </citation>
    <scope>NUCLEOTIDE SEQUENCE [LARGE SCALE GENOMIC DNA]</scope>
    <source>
        <strain evidence="2">DSM 15894 / CECT 5975 / LMG 20990 / XIL07</strain>
    </source>
</reference>
<keyword evidence="2" id="KW-1185">Reference proteome</keyword>
<dbReference type="EMBL" id="CP001821">
    <property type="protein sequence ID" value="ACZ31849.1"/>
    <property type="molecule type" value="Genomic_DNA"/>
</dbReference>
<gene>
    <name evidence="1" type="ordered locus">Xcel_2835</name>
</gene>
<sequence>MITTTTTTRSHRGRRVAAAVLVGLGLVSLGVASASHLTVEAEGDLVASGVDVDVEGFLGPDATADVKVTYADVNGGTEAATLATEPTLPPTVTLTIDPKTATVPVGSKYQVYFYKGSDTTPVTSATVTTTAVDECVETPCTLDVTLVANALPAYDRVAVVAVSSSYPTPTP</sequence>
<evidence type="ECO:0000313" key="1">
    <source>
        <dbReference type="EMBL" id="ACZ31849.1"/>
    </source>
</evidence>
<name>D1BYH7_XYLCX</name>
<protein>
    <submittedName>
        <fullName evidence="1">Uncharacterized protein</fullName>
    </submittedName>
</protein>